<keyword evidence="1" id="KW-0812">Transmembrane</keyword>
<feature type="transmembrane region" description="Helical" evidence="1">
    <location>
        <begin position="55"/>
        <end position="79"/>
    </location>
</feature>
<gene>
    <name evidence="2" type="ORF">HAV22_07005</name>
</gene>
<evidence type="ECO:0000313" key="3">
    <source>
        <dbReference type="Proteomes" id="UP000716322"/>
    </source>
</evidence>
<feature type="transmembrane region" description="Helical" evidence="1">
    <location>
        <begin position="296"/>
        <end position="317"/>
    </location>
</feature>
<reference evidence="2 3" key="1">
    <citation type="submission" date="2020-03" db="EMBL/GenBank/DDBJ databases">
        <title>Genome sequence of strain Massilia sp. TW-1.</title>
        <authorList>
            <person name="Chaudhary D.K."/>
        </authorList>
    </citation>
    <scope>NUCLEOTIDE SEQUENCE [LARGE SCALE GENOMIC DNA]</scope>
    <source>
        <strain evidence="2 3">TW-1</strain>
    </source>
</reference>
<feature type="transmembrane region" description="Helical" evidence="1">
    <location>
        <begin position="6"/>
        <end position="22"/>
    </location>
</feature>
<dbReference type="InterPro" id="IPR011933">
    <property type="entry name" value="Double_TM_dom"/>
</dbReference>
<proteinExistence type="predicted"/>
<dbReference type="NCBIfam" id="TIGR02226">
    <property type="entry name" value="two_anch"/>
    <property type="match status" value="1"/>
</dbReference>
<keyword evidence="1" id="KW-1133">Transmembrane helix</keyword>
<evidence type="ECO:0000313" key="2">
    <source>
        <dbReference type="EMBL" id="NIA53401.1"/>
    </source>
</evidence>
<keyword evidence="3" id="KW-1185">Reference proteome</keyword>
<dbReference type="Proteomes" id="UP000716322">
    <property type="component" value="Unassembled WGS sequence"/>
</dbReference>
<dbReference type="EMBL" id="JAAQOM010000003">
    <property type="protein sequence ID" value="NIA53401.1"/>
    <property type="molecule type" value="Genomic_DNA"/>
</dbReference>
<keyword evidence="1" id="KW-0472">Membrane</keyword>
<sequence length="327" mass="36094">MSPTSLWWWALPVVLLPVLWHRQKRAQTKTVPLATARFLPAARPLQRRVWRWHDVILLLLRCLLLAALIALLADLVLPWRGDAVLVAPGTAPSVVERDAAGFAGAHRIDLPGRDAVAWLHAHEREFAPQARLLVVGDAVMPAVLPRFRHAVVLRTATAPTVPAERHVAVFSARDDAWRRLFAAAEGPWHVVVDAAPGPRTELIVWDRPEVPPMNLRAPLWWVADAAPWPGLAQAPSADGLRWMDTPRGRVWHADGWPPQEPDRARALFAAWQQLHVGMQPYTAPAQVLAPDAGAPAGAASGALCTWLGMALVALFALERMVTHVRRR</sequence>
<comment type="caution">
    <text evidence="2">The sequence shown here is derived from an EMBL/GenBank/DDBJ whole genome shotgun (WGS) entry which is preliminary data.</text>
</comment>
<protein>
    <recommendedName>
        <fullName evidence="4">Aerotolerance regulator N-terminal domain-containing protein</fullName>
    </recommendedName>
</protein>
<evidence type="ECO:0008006" key="4">
    <source>
        <dbReference type="Google" id="ProtNLM"/>
    </source>
</evidence>
<evidence type="ECO:0000256" key="1">
    <source>
        <dbReference type="SAM" id="Phobius"/>
    </source>
</evidence>
<organism evidence="2 3">
    <name type="scientific">Telluria antibiotica</name>
    <dbReference type="NCBI Taxonomy" id="2717319"/>
    <lineage>
        <taxon>Bacteria</taxon>
        <taxon>Pseudomonadati</taxon>
        <taxon>Pseudomonadota</taxon>
        <taxon>Betaproteobacteria</taxon>
        <taxon>Burkholderiales</taxon>
        <taxon>Oxalobacteraceae</taxon>
        <taxon>Telluria group</taxon>
        <taxon>Telluria</taxon>
    </lineage>
</organism>
<accession>A0ABX0P844</accession>
<dbReference type="RefSeq" id="WP_166857926.1">
    <property type="nucleotide sequence ID" value="NZ_JAAQOM010000003.1"/>
</dbReference>
<name>A0ABX0P844_9BURK</name>